<dbReference type="EMBL" id="AUZY01012144">
    <property type="protein sequence ID" value="EQD31400.1"/>
    <property type="molecule type" value="Genomic_DNA"/>
</dbReference>
<reference evidence="1" key="1">
    <citation type="submission" date="2013-08" db="EMBL/GenBank/DDBJ databases">
        <authorList>
            <person name="Mendez C."/>
            <person name="Richter M."/>
            <person name="Ferrer M."/>
            <person name="Sanchez J."/>
        </authorList>
    </citation>
    <scope>NUCLEOTIDE SEQUENCE</scope>
</reference>
<name>T0ZNN9_9ZZZZ</name>
<accession>T0ZNN9</accession>
<dbReference type="AlphaFoldDB" id="T0ZNN9"/>
<comment type="caution">
    <text evidence="1">The sequence shown here is derived from an EMBL/GenBank/DDBJ whole genome shotgun (WGS) entry which is preliminary data.</text>
</comment>
<gene>
    <name evidence="1" type="ORF">B1B_18154</name>
</gene>
<sequence length="79" mass="8388">MGSPGSIGSGGDQYVGLDQFGRVVNQNWVNASTGQSADNFTYSYDANSNVLSKDNVLNGTRKGDIHLYVTFIDEPGRGG</sequence>
<evidence type="ECO:0008006" key="2">
    <source>
        <dbReference type="Google" id="ProtNLM"/>
    </source>
</evidence>
<reference evidence="1" key="2">
    <citation type="journal article" date="2014" name="ISME J.">
        <title>Microbial stratification in low pH oxic and suboxic macroscopic growths along an acid mine drainage.</title>
        <authorList>
            <person name="Mendez-Garcia C."/>
            <person name="Mesa V."/>
            <person name="Sprenger R.R."/>
            <person name="Richter M."/>
            <person name="Diez M.S."/>
            <person name="Solano J."/>
            <person name="Bargiela R."/>
            <person name="Golyshina O.V."/>
            <person name="Manteca A."/>
            <person name="Ramos J.L."/>
            <person name="Gallego J.R."/>
            <person name="Llorente I."/>
            <person name="Martins Dos Santos V.A."/>
            <person name="Jensen O.N."/>
            <person name="Pelaez A.I."/>
            <person name="Sanchez J."/>
            <person name="Ferrer M."/>
        </authorList>
    </citation>
    <scope>NUCLEOTIDE SEQUENCE</scope>
</reference>
<protein>
    <recommendedName>
        <fullName evidence="2">YD repeat-containing protein</fullName>
    </recommendedName>
</protein>
<organism evidence="1">
    <name type="scientific">mine drainage metagenome</name>
    <dbReference type="NCBI Taxonomy" id="410659"/>
    <lineage>
        <taxon>unclassified sequences</taxon>
        <taxon>metagenomes</taxon>
        <taxon>ecological metagenomes</taxon>
    </lineage>
</organism>
<evidence type="ECO:0000313" key="1">
    <source>
        <dbReference type="EMBL" id="EQD31400.1"/>
    </source>
</evidence>
<proteinExistence type="predicted"/>